<dbReference type="OrthoDB" id="10068674at2759"/>
<dbReference type="EMBL" id="CAKOFQ010007024">
    <property type="protein sequence ID" value="CAH1987705.1"/>
    <property type="molecule type" value="Genomic_DNA"/>
</dbReference>
<dbReference type="AlphaFoldDB" id="A0A9P0L7C3"/>
<sequence length="47" mass="5633">MLLVHVRYIFKNFIQEDLLFAKPLETYTAGAVIFNLINDYFEKHEIN</sequence>
<accession>A0A9P0L7C3</accession>
<gene>
    <name evidence="1" type="ORF">ACAOBT_LOCUS18005</name>
</gene>
<reference evidence="1" key="1">
    <citation type="submission" date="2022-03" db="EMBL/GenBank/DDBJ databases">
        <authorList>
            <person name="Sayadi A."/>
        </authorList>
    </citation>
    <scope>NUCLEOTIDE SEQUENCE</scope>
</reference>
<evidence type="ECO:0000313" key="1">
    <source>
        <dbReference type="EMBL" id="CAH1987705.1"/>
    </source>
</evidence>
<protein>
    <submittedName>
        <fullName evidence="1">Uncharacterized protein</fullName>
    </submittedName>
</protein>
<proteinExistence type="predicted"/>
<comment type="caution">
    <text evidence="1">The sequence shown here is derived from an EMBL/GenBank/DDBJ whole genome shotgun (WGS) entry which is preliminary data.</text>
</comment>
<dbReference type="Proteomes" id="UP001152888">
    <property type="component" value="Unassembled WGS sequence"/>
</dbReference>
<keyword evidence="2" id="KW-1185">Reference proteome</keyword>
<evidence type="ECO:0000313" key="2">
    <source>
        <dbReference type="Proteomes" id="UP001152888"/>
    </source>
</evidence>
<name>A0A9P0L7C3_ACAOB</name>
<organism evidence="1 2">
    <name type="scientific">Acanthoscelides obtectus</name>
    <name type="common">Bean weevil</name>
    <name type="synonym">Bruchus obtectus</name>
    <dbReference type="NCBI Taxonomy" id="200917"/>
    <lineage>
        <taxon>Eukaryota</taxon>
        <taxon>Metazoa</taxon>
        <taxon>Ecdysozoa</taxon>
        <taxon>Arthropoda</taxon>
        <taxon>Hexapoda</taxon>
        <taxon>Insecta</taxon>
        <taxon>Pterygota</taxon>
        <taxon>Neoptera</taxon>
        <taxon>Endopterygota</taxon>
        <taxon>Coleoptera</taxon>
        <taxon>Polyphaga</taxon>
        <taxon>Cucujiformia</taxon>
        <taxon>Chrysomeloidea</taxon>
        <taxon>Chrysomelidae</taxon>
        <taxon>Bruchinae</taxon>
        <taxon>Bruchini</taxon>
        <taxon>Acanthoscelides</taxon>
    </lineage>
</organism>